<dbReference type="InterPro" id="IPR002716">
    <property type="entry name" value="PIN_dom"/>
</dbReference>
<gene>
    <name evidence="2" type="ORF">RZO55_12510</name>
</gene>
<proteinExistence type="predicted"/>
<feature type="non-terminal residue" evidence="2">
    <location>
        <position position="92"/>
    </location>
</feature>
<feature type="domain" description="PIN" evidence="1">
    <location>
        <begin position="6"/>
        <end position="61"/>
    </location>
</feature>
<dbReference type="Proteomes" id="UP001276854">
    <property type="component" value="Unassembled WGS sequence"/>
</dbReference>
<protein>
    <submittedName>
        <fullName evidence="2">PIN domain-containing protein</fullName>
    </submittedName>
</protein>
<evidence type="ECO:0000313" key="2">
    <source>
        <dbReference type="EMBL" id="MDW2798396.1"/>
    </source>
</evidence>
<evidence type="ECO:0000313" key="3">
    <source>
        <dbReference type="Proteomes" id="UP001276854"/>
    </source>
</evidence>
<accession>A0ABU4GLB1</accession>
<evidence type="ECO:0000259" key="1">
    <source>
        <dbReference type="Pfam" id="PF13470"/>
    </source>
</evidence>
<sequence>MGKNLRVFLDASCWIAACLNPAGGSARILGAAQEGKIQILTTPDVLEEVRRNIEKKLTEEAMIQFQLFRRMCKPLVLPNPPEEDKQEWSSLT</sequence>
<dbReference type="EMBL" id="JAWONS010000214">
    <property type="protein sequence ID" value="MDW2798396.1"/>
    <property type="molecule type" value="Genomic_DNA"/>
</dbReference>
<reference evidence="2 3" key="1">
    <citation type="submission" date="2023-10" db="EMBL/GenBank/DDBJ databases">
        <title>A novel Glycoside Hydrolase 43-Like Enzyme from Clostrdium boliviensis is an Endo-xylanase, and a Candidate for Xylooligosaccharides Production from Different Xylan Substrates.</title>
        <authorList>
            <person name="Alvarez M.T."/>
            <person name="Rocabado-Villegas L.R."/>
            <person name="Salas-Veizaga D.M."/>
            <person name="Linares-Pasten J.A."/>
            <person name="Gudmundsdottir E.E."/>
            <person name="Hreggvidsson G.O."/>
            <person name="Adlercreutz P."/>
            <person name="Nordberg Karlsson E."/>
        </authorList>
    </citation>
    <scope>NUCLEOTIDE SEQUENCE [LARGE SCALE GENOMIC DNA]</scope>
    <source>
        <strain evidence="2 3">E-1</strain>
    </source>
</reference>
<dbReference type="RefSeq" id="WP_318064633.1">
    <property type="nucleotide sequence ID" value="NZ_JAWONS010000214.1"/>
</dbReference>
<comment type="caution">
    <text evidence="2">The sequence shown here is derived from an EMBL/GenBank/DDBJ whole genome shotgun (WGS) entry which is preliminary data.</text>
</comment>
<dbReference type="Pfam" id="PF13470">
    <property type="entry name" value="PIN_3"/>
    <property type="match status" value="1"/>
</dbReference>
<organism evidence="2 3">
    <name type="scientific">Clostridium boliviensis</name>
    <dbReference type="NCBI Taxonomy" id="318465"/>
    <lineage>
        <taxon>Bacteria</taxon>
        <taxon>Bacillati</taxon>
        <taxon>Bacillota</taxon>
        <taxon>Clostridia</taxon>
        <taxon>Eubacteriales</taxon>
        <taxon>Clostridiaceae</taxon>
        <taxon>Clostridium</taxon>
    </lineage>
</organism>
<keyword evidence="3" id="KW-1185">Reference proteome</keyword>
<name>A0ABU4GLB1_9CLOT</name>